<evidence type="ECO:0000313" key="2">
    <source>
        <dbReference type="EMBL" id="MBA8681446.1"/>
    </source>
</evidence>
<dbReference type="PANTHER" id="PTHR43283">
    <property type="entry name" value="BETA-LACTAMASE-RELATED"/>
    <property type="match status" value="1"/>
</dbReference>
<proteinExistence type="predicted"/>
<gene>
    <name evidence="2" type="ORF">H4O11_06440</name>
</gene>
<name>A0A7W3FKV2_9GAMM</name>
<dbReference type="Pfam" id="PF00144">
    <property type="entry name" value="Beta-lactamase"/>
    <property type="match status" value="1"/>
</dbReference>
<evidence type="ECO:0000259" key="1">
    <source>
        <dbReference type="Pfam" id="PF00144"/>
    </source>
</evidence>
<organism evidence="2 3">
    <name type="scientific">Stenotrophomonas tumulicola</name>
    <dbReference type="NCBI Taxonomy" id="1685415"/>
    <lineage>
        <taxon>Bacteria</taxon>
        <taxon>Pseudomonadati</taxon>
        <taxon>Pseudomonadota</taxon>
        <taxon>Gammaproteobacteria</taxon>
        <taxon>Lysobacterales</taxon>
        <taxon>Lysobacteraceae</taxon>
        <taxon>Stenotrophomonas</taxon>
    </lineage>
</organism>
<comment type="caution">
    <text evidence="2">The sequence shown here is derived from an EMBL/GenBank/DDBJ whole genome shotgun (WGS) entry which is preliminary data.</text>
</comment>
<reference evidence="2 3" key="1">
    <citation type="submission" date="2020-08" db="EMBL/GenBank/DDBJ databases">
        <title>Stenotrophomonas tumulicola JCM 30961.</title>
        <authorList>
            <person name="Deng Y."/>
        </authorList>
    </citation>
    <scope>NUCLEOTIDE SEQUENCE [LARGE SCALE GENOMIC DNA]</scope>
    <source>
        <strain evidence="2 3">JCM 30961</strain>
    </source>
</reference>
<dbReference type="EMBL" id="JACGXS010000002">
    <property type="protein sequence ID" value="MBA8681446.1"/>
    <property type="molecule type" value="Genomic_DNA"/>
</dbReference>
<dbReference type="InterPro" id="IPR006311">
    <property type="entry name" value="TAT_signal"/>
</dbReference>
<sequence>MISRRSLLVSGGMLALGAWAMPARSSAGRFQAVVARLRRFVEDGELPFASLRIASHGRVLLETHVSGVEQVGPDSLYRIYSMTKPIVAAGIALLVEDGRLGLDDPVARYVPEFADMTVLAGSSGQREVARPMRVSQLLTHSCGLANSWGDGRVAPLYREAGLVANAWMFDPQLGGLEGFARRLGTLPLEFQPGSNWIYGYGLDIAGLVIERLSGKRLGAFLQERIFAPLGMASTGFFVPEGQAGRLTGLYSTSNGALVRTGDRAERNPLDRPLADSGSAGLVSTLGDYGRFADMLANRGSVGKVRVMAEASARRMMAPHGPQAPLVASLERFGGYAQGSVGQALGGIVRLDDHGSPGSAGEYAWGGAAGTGFGAAPGPGLSFTLMTQLMPATVSVREVLRPLIYAALAGRA</sequence>
<dbReference type="PANTHER" id="PTHR43283:SF3">
    <property type="entry name" value="BETA-LACTAMASE FAMILY PROTEIN (AFU_ORTHOLOGUE AFUA_5G07500)"/>
    <property type="match status" value="1"/>
</dbReference>
<dbReference type="InterPro" id="IPR001466">
    <property type="entry name" value="Beta-lactam-related"/>
</dbReference>
<protein>
    <submittedName>
        <fullName evidence="2">Beta-lactamase family protein</fullName>
    </submittedName>
</protein>
<dbReference type="InterPro" id="IPR012338">
    <property type="entry name" value="Beta-lactam/transpept-like"/>
</dbReference>
<dbReference type="RefSeq" id="WP_182338575.1">
    <property type="nucleotide sequence ID" value="NZ_JACGXS010000002.1"/>
</dbReference>
<dbReference type="Gene3D" id="3.40.710.10">
    <property type="entry name" value="DD-peptidase/beta-lactamase superfamily"/>
    <property type="match status" value="1"/>
</dbReference>
<dbReference type="InterPro" id="IPR050789">
    <property type="entry name" value="Diverse_Enzym_Activities"/>
</dbReference>
<dbReference type="PROSITE" id="PS51318">
    <property type="entry name" value="TAT"/>
    <property type="match status" value="1"/>
</dbReference>
<feature type="domain" description="Beta-lactamase-related" evidence="1">
    <location>
        <begin position="36"/>
        <end position="394"/>
    </location>
</feature>
<keyword evidence="3" id="KW-1185">Reference proteome</keyword>
<accession>A0A7W3FKV2</accession>
<dbReference type="Proteomes" id="UP000547058">
    <property type="component" value="Unassembled WGS sequence"/>
</dbReference>
<evidence type="ECO:0000313" key="3">
    <source>
        <dbReference type="Proteomes" id="UP000547058"/>
    </source>
</evidence>
<dbReference type="AlphaFoldDB" id="A0A7W3FKV2"/>
<dbReference type="SUPFAM" id="SSF56601">
    <property type="entry name" value="beta-lactamase/transpeptidase-like"/>
    <property type="match status" value="1"/>
</dbReference>